<accession>A0A9Q5GX92</accession>
<keyword evidence="3" id="KW-1185">Reference proteome</keyword>
<reference evidence="2" key="1">
    <citation type="submission" date="2020-05" db="EMBL/GenBank/DDBJ databases">
        <title>Chitinophaga laudate sp. nov., isolated from a tropical peat swamp.</title>
        <authorList>
            <person name="Goh C.B.S."/>
            <person name="Lee M.S."/>
            <person name="Parimannan S."/>
            <person name="Pasbakhsh P."/>
            <person name="Yule C.M."/>
            <person name="Rajandas H."/>
            <person name="Loke S."/>
            <person name="Croft L."/>
            <person name="Tan J.B.L."/>
        </authorList>
    </citation>
    <scope>NUCLEOTIDE SEQUENCE</scope>
    <source>
        <strain evidence="2">Mgbs1</strain>
    </source>
</reference>
<dbReference type="AlphaFoldDB" id="A0A9Q5GX92"/>
<protein>
    <submittedName>
        <fullName evidence="2">Uncharacterized protein</fullName>
    </submittedName>
</protein>
<evidence type="ECO:0000313" key="3">
    <source>
        <dbReference type="Proteomes" id="UP000281028"/>
    </source>
</evidence>
<organism evidence="2 3">
    <name type="scientific">Chitinophaga solisilvae</name>
    <dbReference type="NCBI Taxonomy" id="1233460"/>
    <lineage>
        <taxon>Bacteria</taxon>
        <taxon>Pseudomonadati</taxon>
        <taxon>Bacteroidota</taxon>
        <taxon>Chitinophagia</taxon>
        <taxon>Chitinophagales</taxon>
        <taxon>Chitinophagaceae</taxon>
        <taxon>Chitinophaga</taxon>
    </lineage>
</organism>
<dbReference type="Proteomes" id="UP000281028">
    <property type="component" value="Unassembled WGS sequence"/>
</dbReference>
<dbReference type="OrthoDB" id="675704at2"/>
<proteinExistence type="predicted"/>
<name>A0A9Q5GX92_9BACT</name>
<feature type="transmembrane region" description="Helical" evidence="1">
    <location>
        <begin position="123"/>
        <end position="141"/>
    </location>
</feature>
<comment type="caution">
    <text evidence="2">The sequence shown here is derived from an EMBL/GenBank/DDBJ whole genome shotgun (WGS) entry which is preliminary data.</text>
</comment>
<gene>
    <name evidence="2" type="ORF">ECE50_030350</name>
</gene>
<sequence length="143" mass="15657">MVSIPQTCPWCGSENLIRTIPEKDPFNIMVICNTCQRVAGSDAGDTDGIRPPVSGIPAAVTEKTIQLCLNSGKLQGIRYYYSEVSKLPGKQTDILKAKEDVEALLYARGLTNAVKKPNRNGCVVALIVILLIIASIVYFFTRR</sequence>
<dbReference type="EMBL" id="RIAR02000001">
    <property type="protein sequence ID" value="NSL91163.1"/>
    <property type="molecule type" value="Genomic_DNA"/>
</dbReference>
<evidence type="ECO:0000256" key="1">
    <source>
        <dbReference type="SAM" id="Phobius"/>
    </source>
</evidence>
<keyword evidence="1" id="KW-0812">Transmembrane</keyword>
<dbReference type="RefSeq" id="WP_127034631.1">
    <property type="nucleotide sequence ID" value="NZ_JAABOK010000010.1"/>
</dbReference>
<keyword evidence="1" id="KW-1133">Transmembrane helix</keyword>
<keyword evidence="1" id="KW-0472">Membrane</keyword>
<evidence type="ECO:0000313" key="2">
    <source>
        <dbReference type="EMBL" id="NSL91163.1"/>
    </source>
</evidence>